<reference evidence="6" key="1">
    <citation type="submission" date="2020-04" db="EMBL/GenBank/DDBJ databases">
        <title>Genome Assembly and Annotation of Botryosphaeria dothidea sdau 11-99, a Latent Pathogen of Apple Fruit Ring Rot in China.</title>
        <authorList>
            <person name="Yu C."/>
            <person name="Diao Y."/>
            <person name="Lu Q."/>
            <person name="Zhao J."/>
            <person name="Cui S."/>
            <person name="Peng C."/>
            <person name="He B."/>
            <person name="Liu H."/>
        </authorList>
    </citation>
    <scope>NUCLEOTIDE SEQUENCE [LARGE SCALE GENOMIC DNA]</scope>
    <source>
        <strain evidence="6">Sdau11-99</strain>
    </source>
</reference>
<evidence type="ECO:0000259" key="2">
    <source>
        <dbReference type="Pfam" id="PF01968"/>
    </source>
</evidence>
<dbReference type="Pfam" id="PF01968">
    <property type="entry name" value="Hydantoinase_A"/>
    <property type="match status" value="1"/>
</dbReference>
<dbReference type="Pfam" id="PF05378">
    <property type="entry name" value="Hydant_A_N"/>
    <property type="match status" value="1"/>
</dbReference>
<evidence type="ECO:0000313" key="7">
    <source>
        <dbReference type="Proteomes" id="UP000572817"/>
    </source>
</evidence>
<comment type="similarity">
    <text evidence="1">Belongs to the oxoprolinase family.</text>
</comment>
<evidence type="ECO:0000259" key="4">
    <source>
        <dbReference type="Pfam" id="PF05378"/>
    </source>
</evidence>
<dbReference type="InterPro" id="IPR049517">
    <property type="entry name" value="ACX-like_C"/>
</dbReference>
<feature type="domain" description="Hydantoinase B/oxoprolinase" evidence="3">
    <location>
        <begin position="736"/>
        <end position="1157"/>
    </location>
</feature>
<dbReference type="GO" id="GO:0006749">
    <property type="term" value="P:glutathione metabolic process"/>
    <property type="evidence" value="ECO:0007669"/>
    <property type="project" value="TreeGrafter"/>
</dbReference>
<dbReference type="Pfam" id="PF19278">
    <property type="entry name" value="Hydant_A_C"/>
    <property type="match status" value="1"/>
</dbReference>
<name>A0A8H4N6H8_9PEZI</name>
<dbReference type="InterPro" id="IPR045079">
    <property type="entry name" value="Oxoprolinase-like"/>
</dbReference>
<dbReference type="Pfam" id="PF02538">
    <property type="entry name" value="Hydantoinase_B"/>
    <property type="match status" value="2"/>
</dbReference>
<proteinExistence type="inferred from homology"/>
<feature type="domain" description="Acetophenone carboxylase-like C-terminal" evidence="5">
    <location>
        <begin position="657"/>
        <end position="722"/>
    </location>
</feature>
<comment type="caution">
    <text evidence="6">The sequence shown here is derived from an EMBL/GenBank/DDBJ whole genome shotgun (WGS) entry which is preliminary data.</text>
</comment>
<evidence type="ECO:0000256" key="1">
    <source>
        <dbReference type="ARBA" id="ARBA00010403"/>
    </source>
</evidence>
<feature type="domain" description="Hydantoinase B/oxoprolinase" evidence="3">
    <location>
        <begin position="1177"/>
        <end position="1293"/>
    </location>
</feature>
<sequence length="1336" mass="145893">MPSVAQEGVRIAIDRGGTFCDFWARIPGREDDLVLKLLSVCPDEYPDAPTEGIRQILETTTGKPIPKGEPIDLAPVESIRMGTTVATNALLERKGERVALLITKGFRDLLIIGNQARPHLFDLSVRKLDRLYETVAEVDERVTVEGFSEDPEPEPIKVETDPELVQGLTGEPLRILKRPDYDEVKRTLQSLWDRRYRSVAVALMHSFTFPEHELEIGKIAREMGFKVALSSQLQPMIKLVPRAQSATADAYLSPIIALYLDSFRKGFKGELQGTDANKLLLSQSDGGLTPFTDFTGLRAILSGPAGGVVGYARTCYDPIEGTPVLGFDMGGTSTDVSRYGGSLEHVFESTTAEVTIQSPQLDINTVAAGGGSMLFWQNGLFKVGPQSAGAHPGPACYGNGGPLTITDANCFLGRILPDYFPRPLDLDKVKKDFLKLTDVVNEEKHGADRLTPEQVAMGFIQVANATMTRPIRTLSEGRGFETSSHNLACFGGAGGQHATAIARDLGIRRVLIHQLSSILSAYGMALADVVVEKQEPEAVAYTPEATPRIQARFDHLSSQAEESLKKQGFLPHRIGHEPFLNMRYKGADTSLMIAKPEDGDFGKAFVTRHHREFGFTQPRDILVDDVRVRSVGRAMDMHISSPFAQLEILQKAPYVDPEKAKSIRKIYFEKEGWVDSHVYHIADLPKGFKVRGPAVAIDATQTIILDPASEATVLDEHLVIELLDTEKVKVGTDEVDPIQLSVFGHRFMSVAEQMGQTLQKTSISTNIKERLDYSCAVFSATGGLVANAPHIPGHLGSMSTAISYQANRYKKGELKPGDVILSNHPCAGGTHLPDLTVITPVFDDEENPKEILFFVANRGHHADIGGIAAGSMPPNSTELWQEGAAIESFKMVKEGVFDEEGLVYHLYEVPGSYPGCSGTRTLRDNIADLKASIAANNRGIHLISSLVKEYSWPVVQFYMEAIQKNAEESVRELLKGFSKRFRGHPLSAIDYMDDGTPLALKITINPDDGSAKFDFTGTGPEAFNNLNTPPAIMYSGIIYCLRCMISSDIPLNQGCLTPIEVYCPPNTLLSPSLKAATVGSNVETSQRVVDLIFKAFRAAAASQGTCNNLTFGYGGRDERGNVTKGFGYYETIAGGSGAGADWEGQSGVHTHITNTRYQCPPSPPSQQTDISDLLPNSMTDPETLEKRYPVLLREFSIRANSGGKGLRHGGDGCIRDIELRRPMQVSILSERRVNAPYGLAGGREGMRGVNLWIRRDPSDGTTRTISLGGRATTLMGTGDRIVVMTPGGGGYGRDPEEEEEVVVDGEFRMHEKFVRSPYLFRAQGSVSAREAMGTQN</sequence>
<protein>
    <submittedName>
        <fullName evidence="6">Hydantoinase oxoprolinase protein</fullName>
    </submittedName>
</protein>
<dbReference type="EMBL" id="WWBZ02000051">
    <property type="protein sequence ID" value="KAF4304602.1"/>
    <property type="molecule type" value="Genomic_DNA"/>
</dbReference>
<dbReference type="PANTHER" id="PTHR11365">
    <property type="entry name" value="5-OXOPROLINASE RELATED"/>
    <property type="match status" value="1"/>
</dbReference>
<keyword evidence="7" id="KW-1185">Reference proteome</keyword>
<dbReference type="OrthoDB" id="3643at2759"/>
<evidence type="ECO:0000259" key="5">
    <source>
        <dbReference type="Pfam" id="PF19278"/>
    </source>
</evidence>
<evidence type="ECO:0000259" key="3">
    <source>
        <dbReference type="Pfam" id="PF02538"/>
    </source>
</evidence>
<dbReference type="PANTHER" id="PTHR11365:SF9">
    <property type="entry name" value="5-OXOPROLINASE"/>
    <property type="match status" value="1"/>
</dbReference>
<feature type="domain" description="Hydantoinase A/oxoprolinase" evidence="2">
    <location>
        <begin position="242"/>
        <end position="532"/>
    </location>
</feature>
<feature type="domain" description="Hydantoinase/oxoprolinase N-terminal" evidence="4">
    <location>
        <begin position="10"/>
        <end position="224"/>
    </location>
</feature>
<gene>
    <name evidence="6" type="ORF">GTA08_BOTSDO07716</name>
</gene>
<dbReference type="GO" id="GO:0017168">
    <property type="term" value="F:5-oxoprolinase (ATP-hydrolyzing) activity"/>
    <property type="evidence" value="ECO:0007669"/>
    <property type="project" value="TreeGrafter"/>
</dbReference>
<organism evidence="6 7">
    <name type="scientific">Botryosphaeria dothidea</name>
    <dbReference type="NCBI Taxonomy" id="55169"/>
    <lineage>
        <taxon>Eukaryota</taxon>
        <taxon>Fungi</taxon>
        <taxon>Dikarya</taxon>
        <taxon>Ascomycota</taxon>
        <taxon>Pezizomycotina</taxon>
        <taxon>Dothideomycetes</taxon>
        <taxon>Dothideomycetes incertae sedis</taxon>
        <taxon>Botryosphaeriales</taxon>
        <taxon>Botryosphaeriaceae</taxon>
        <taxon>Botryosphaeria</taxon>
    </lineage>
</organism>
<evidence type="ECO:0000313" key="6">
    <source>
        <dbReference type="EMBL" id="KAF4304602.1"/>
    </source>
</evidence>
<dbReference type="InterPro" id="IPR003692">
    <property type="entry name" value="Hydantoinase_B"/>
</dbReference>
<dbReference type="GO" id="GO:0005829">
    <property type="term" value="C:cytosol"/>
    <property type="evidence" value="ECO:0007669"/>
    <property type="project" value="TreeGrafter"/>
</dbReference>
<dbReference type="Proteomes" id="UP000572817">
    <property type="component" value="Unassembled WGS sequence"/>
</dbReference>
<accession>A0A8H4N6H8</accession>
<dbReference type="InterPro" id="IPR002821">
    <property type="entry name" value="Hydantoinase_A"/>
</dbReference>
<dbReference type="InterPro" id="IPR008040">
    <property type="entry name" value="Hydant_A_N"/>
</dbReference>